<accession>A0A7X3FGX8</accession>
<evidence type="ECO:0000313" key="2">
    <source>
        <dbReference type="Proteomes" id="UP000490800"/>
    </source>
</evidence>
<gene>
    <name evidence="1" type="ORF">EDM21_08435</name>
</gene>
<dbReference type="RefSeq" id="WP_157334575.1">
    <property type="nucleotide sequence ID" value="NZ_RHLK01000003.1"/>
</dbReference>
<dbReference type="OrthoDB" id="2592364at2"/>
<dbReference type="Proteomes" id="UP000490800">
    <property type="component" value="Unassembled WGS sequence"/>
</dbReference>
<sequence>MKKYKRRIILIVGLLVFGLYLLHISEYSFSQEGALKDSFPQYNGDIVFEQNFKNNKVVILKGPQGTYAKLIKSKWKILFRVTNVSVLGPMYPEDESILRTWSANLNSNKRYDTILAVEVSDPKIMKVIITNEQFEEKASVDLNEIKENSKVFIELDVVNGYAGTFQEMAIDEVGGFVFRGVDNTGSIKYFGR</sequence>
<protein>
    <submittedName>
        <fullName evidence="1">Uncharacterized protein</fullName>
    </submittedName>
</protein>
<keyword evidence="2" id="KW-1185">Reference proteome</keyword>
<proteinExistence type="predicted"/>
<name>A0A7X3FGX8_9BACL</name>
<evidence type="ECO:0000313" key="1">
    <source>
        <dbReference type="EMBL" id="MVO99554.1"/>
    </source>
</evidence>
<dbReference type="AlphaFoldDB" id="A0A7X3FGX8"/>
<organism evidence="1 2">
    <name type="scientific">Paenibacillus lutrae</name>
    <dbReference type="NCBI Taxonomy" id="2078573"/>
    <lineage>
        <taxon>Bacteria</taxon>
        <taxon>Bacillati</taxon>
        <taxon>Bacillota</taxon>
        <taxon>Bacilli</taxon>
        <taxon>Bacillales</taxon>
        <taxon>Paenibacillaceae</taxon>
        <taxon>Paenibacillus</taxon>
    </lineage>
</organism>
<comment type="caution">
    <text evidence="1">The sequence shown here is derived from an EMBL/GenBank/DDBJ whole genome shotgun (WGS) entry which is preliminary data.</text>
</comment>
<reference evidence="1 2" key="1">
    <citation type="journal article" date="2019" name="Microorganisms">
        <title>Paenibacillus lutrae sp. nov., A Chitinolytic Species Isolated from A River Otter in Castril Natural Park, Granada, Spain.</title>
        <authorList>
            <person name="Rodriguez M."/>
            <person name="Reina J.C."/>
            <person name="Bejar V."/>
            <person name="Llamas I."/>
        </authorList>
    </citation>
    <scope>NUCLEOTIDE SEQUENCE [LARGE SCALE GENOMIC DNA]</scope>
    <source>
        <strain evidence="1 2">N10</strain>
    </source>
</reference>
<dbReference type="EMBL" id="RHLK01000003">
    <property type="protein sequence ID" value="MVO99554.1"/>
    <property type="molecule type" value="Genomic_DNA"/>
</dbReference>